<dbReference type="RefSeq" id="WP_261295921.1">
    <property type="nucleotide sequence ID" value="NZ_JANQBK010000023.1"/>
</dbReference>
<evidence type="ECO:0000313" key="1">
    <source>
        <dbReference type="EMBL" id="MFC3579126.1"/>
    </source>
</evidence>
<organism evidence="1 2">
    <name type="scientific">Sphingomonas hylomeconis</name>
    <dbReference type="NCBI Taxonomy" id="1395958"/>
    <lineage>
        <taxon>Bacteria</taxon>
        <taxon>Pseudomonadati</taxon>
        <taxon>Pseudomonadota</taxon>
        <taxon>Alphaproteobacteria</taxon>
        <taxon>Sphingomonadales</taxon>
        <taxon>Sphingomonadaceae</taxon>
        <taxon>Sphingomonas</taxon>
    </lineage>
</organism>
<proteinExistence type="predicted"/>
<evidence type="ECO:0000313" key="2">
    <source>
        <dbReference type="Proteomes" id="UP001595713"/>
    </source>
</evidence>
<name>A0ABV7SS19_9SPHN</name>
<reference evidence="2" key="1">
    <citation type="journal article" date="2019" name="Int. J. Syst. Evol. Microbiol.">
        <title>The Global Catalogue of Microorganisms (GCM) 10K type strain sequencing project: providing services to taxonomists for standard genome sequencing and annotation.</title>
        <authorList>
            <consortium name="The Broad Institute Genomics Platform"/>
            <consortium name="The Broad Institute Genome Sequencing Center for Infectious Disease"/>
            <person name="Wu L."/>
            <person name="Ma J."/>
        </authorList>
    </citation>
    <scope>NUCLEOTIDE SEQUENCE [LARGE SCALE GENOMIC DNA]</scope>
    <source>
        <strain evidence="2">KCTC 42739</strain>
    </source>
</reference>
<accession>A0ABV7SS19</accession>
<dbReference type="Pfam" id="PF20039">
    <property type="entry name" value="DUF6441"/>
    <property type="match status" value="1"/>
</dbReference>
<dbReference type="InterPro" id="IPR045622">
    <property type="entry name" value="DUF6441"/>
</dbReference>
<sequence>MVLRDAADLIVLTTKVTGPDLDKILSGTEREIAGFLTAAMRDTTNEVKEAFRAEVRAAGLGHRLANAVRGVAYPKVKNSLEPTGWIYAQPSKDGRGAAAIIESYATGATIVARAGRRLLALPTDDTPRKRQGDALSPDEVEAKFGRRLILIMANDRGFRSPSVRKTGTVAYLVLKGLVIRKSSGRWRNASDRERAGTTRNPRQLQSVIMFNLVRAVKKPKSVDLSGPAIIANTRFEANLNARWR</sequence>
<dbReference type="EMBL" id="JBHRXP010000001">
    <property type="protein sequence ID" value="MFC3579126.1"/>
    <property type="molecule type" value="Genomic_DNA"/>
</dbReference>
<comment type="caution">
    <text evidence="1">The sequence shown here is derived from an EMBL/GenBank/DDBJ whole genome shotgun (WGS) entry which is preliminary data.</text>
</comment>
<keyword evidence="2" id="KW-1185">Reference proteome</keyword>
<gene>
    <name evidence="1" type="ORF">ACFONA_03025</name>
</gene>
<dbReference type="Proteomes" id="UP001595713">
    <property type="component" value="Unassembled WGS sequence"/>
</dbReference>
<protein>
    <submittedName>
        <fullName evidence="1">DUF6441 family protein</fullName>
    </submittedName>
</protein>